<reference evidence="4 5" key="1">
    <citation type="submission" date="2019-10" db="EMBL/GenBank/DDBJ databases">
        <title>Glycomyces albidus sp. nov., a novel actinomycete isolated from rhizosphere soil of wheat (Triticum aestivum L.).</title>
        <authorList>
            <person name="Qian L."/>
        </authorList>
    </citation>
    <scope>NUCLEOTIDE SEQUENCE [LARGE SCALE GENOMIC DNA]</scope>
    <source>
        <strain evidence="4 5">NEAU-7082</strain>
    </source>
</reference>
<keyword evidence="5" id="KW-1185">Reference proteome</keyword>
<evidence type="ECO:0000313" key="5">
    <source>
        <dbReference type="Proteomes" id="UP000477750"/>
    </source>
</evidence>
<dbReference type="AlphaFoldDB" id="A0A6L5G813"/>
<dbReference type="Pfam" id="PF02616">
    <property type="entry name" value="SMC_ScpA"/>
    <property type="match status" value="1"/>
</dbReference>
<name>A0A6L5G813_9ACTN</name>
<sequence>MRGPSKLACVSDQQPPQLPAQREGEPDEAETGFHVRLDNFEGPFDLLLQLIGKHKLDVTEIALHEVASEFIAYVTGLDEAWNLEETSEFLLVAATLLDLKTARLLPGTVVDDEEDLALLEARDLLFARLLQYKAYKEAAGALSHLAESASTRVPRNVGLEERYKGLLPELVLDLTPDDLAALAGKAMKPKPPPTVGTGHIHVQRVSVREHAVIISRRLQRVQTATFRALTSDCETHLEVVARFLALLELYREALVGFEQMQALGELTVRWLGGTGTTEIEVDEYAGAPAEPETPPADADGARSETALTGEESSE</sequence>
<dbReference type="InterPro" id="IPR003768">
    <property type="entry name" value="ScpA"/>
</dbReference>
<dbReference type="Proteomes" id="UP000477750">
    <property type="component" value="Unassembled WGS sequence"/>
</dbReference>
<proteinExistence type="predicted"/>
<feature type="compositionally biased region" description="Low complexity" evidence="3">
    <location>
        <begin position="285"/>
        <end position="298"/>
    </location>
</feature>
<evidence type="ECO:0000256" key="1">
    <source>
        <dbReference type="ARBA" id="ARBA00022829"/>
    </source>
</evidence>
<evidence type="ECO:0000256" key="2">
    <source>
        <dbReference type="ARBA" id="ARBA00044777"/>
    </source>
</evidence>
<dbReference type="EMBL" id="WIAO01000009">
    <property type="protein sequence ID" value="MQM25802.1"/>
    <property type="molecule type" value="Genomic_DNA"/>
</dbReference>
<evidence type="ECO:0000313" key="4">
    <source>
        <dbReference type="EMBL" id="MQM25802.1"/>
    </source>
</evidence>
<organism evidence="4 5">
    <name type="scientific">Glycomyces albidus</name>
    <dbReference type="NCBI Taxonomy" id="2656774"/>
    <lineage>
        <taxon>Bacteria</taxon>
        <taxon>Bacillati</taxon>
        <taxon>Actinomycetota</taxon>
        <taxon>Actinomycetes</taxon>
        <taxon>Glycomycetales</taxon>
        <taxon>Glycomycetaceae</taxon>
        <taxon>Glycomyces</taxon>
    </lineage>
</organism>
<evidence type="ECO:0000256" key="3">
    <source>
        <dbReference type="SAM" id="MobiDB-lite"/>
    </source>
</evidence>
<dbReference type="Gene3D" id="6.10.250.2410">
    <property type="match status" value="1"/>
</dbReference>
<feature type="region of interest" description="Disordered" evidence="3">
    <location>
        <begin position="284"/>
        <end position="314"/>
    </location>
</feature>
<accession>A0A6L5G813</accession>
<dbReference type="PANTHER" id="PTHR33969">
    <property type="entry name" value="SEGREGATION AND CONDENSATION PROTEIN A"/>
    <property type="match status" value="1"/>
</dbReference>
<dbReference type="PANTHER" id="PTHR33969:SF2">
    <property type="entry name" value="SEGREGATION AND CONDENSATION PROTEIN A"/>
    <property type="match status" value="1"/>
</dbReference>
<keyword evidence="1" id="KW-0159">Chromosome partition</keyword>
<dbReference type="GO" id="GO:0007059">
    <property type="term" value="P:chromosome segregation"/>
    <property type="evidence" value="ECO:0007669"/>
    <property type="project" value="UniProtKB-KW"/>
</dbReference>
<gene>
    <name evidence="4" type="ORF">GFD30_09505</name>
</gene>
<comment type="caution">
    <text evidence="4">The sequence shown here is derived from an EMBL/GenBank/DDBJ whole genome shotgun (WGS) entry which is preliminary data.</text>
</comment>
<protein>
    <recommendedName>
        <fullName evidence="2">Segregation and condensation protein A</fullName>
    </recommendedName>
</protein>
<feature type="region of interest" description="Disordered" evidence="3">
    <location>
        <begin position="1"/>
        <end position="30"/>
    </location>
</feature>